<organism evidence="4 5">
    <name type="scientific">Triparma columacea</name>
    <dbReference type="NCBI Taxonomy" id="722753"/>
    <lineage>
        <taxon>Eukaryota</taxon>
        <taxon>Sar</taxon>
        <taxon>Stramenopiles</taxon>
        <taxon>Ochrophyta</taxon>
        <taxon>Bolidophyceae</taxon>
        <taxon>Parmales</taxon>
        <taxon>Triparmaceae</taxon>
        <taxon>Triparma</taxon>
    </lineage>
</organism>
<accession>A0A9W7GAW9</accession>
<feature type="compositionally biased region" description="Acidic residues" evidence="1">
    <location>
        <begin position="559"/>
        <end position="578"/>
    </location>
</feature>
<evidence type="ECO:0000256" key="1">
    <source>
        <dbReference type="SAM" id="MobiDB-lite"/>
    </source>
</evidence>
<feature type="transmembrane region" description="Helical" evidence="2">
    <location>
        <begin position="138"/>
        <end position="162"/>
    </location>
</feature>
<feature type="transmembrane region" description="Helical" evidence="2">
    <location>
        <begin position="1000"/>
        <end position="1018"/>
    </location>
</feature>
<dbReference type="InterPro" id="IPR029058">
    <property type="entry name" value="AB_hydrolase_fold"/>
</dbReference>
<feature type="domain" description="Fungal lipase-type" evidence="3">
    <location>
        <begin position="775"/>
        <end position="931"/>
    </location>
</feature>
<sequence length="1022" mass="113279">MTESRYPKMLTTFGPLAIFEYTLRLGISFLSLIDSYQASILSMLYLYIILQLVGLLWAFVTNAAVSLGLMVAKEVGSADLSELSNVRKREMLATFYVFYSTFRVVMQFLNSCVSTVWQSLNDFPRARRQISGFAAKKATLILVATYTPIIMISAALIIVGAVCDKDDAGAKFSGAKINLQAVPGLSKSSIDSSLDYFCEDSPFKYIAFGYHLPRRILTFVVVLSGLQFIIVILNQFPDWATTMRKVKKAPFFFDCLTAALGVLTLAFFGNALITLLKNTQIFDVLQPVVSLDLDLKKATEIVSNLADVVVEEAISSAFEEDTKGRSTFFVPDNKSFEHLVLTGQVLLLLWLLYIGAVALTLVQTSSPALNGSGKTLRSLFRDLKHSFLVFVFLVFFLEMVHPDFGFIEAQIDLTLLTLAIPAMQVTLGICVQNAMRSSRNIFLFGLPTSASLAALSVYYSRAGGPGSFFIVTLHVFTKILQFFGTTLEAPKEQSRENPRANEELTAKAEARANCDDLEPVTTRKRQLTWFGMKVGSSGGTQTKDEKKKSLAKSFSIIQEVDDEEEDDDEDDEEEEEEDDKKRSPSRLGIPASLKKAIIKKHKEKENAKRARRQNNPSSIEPKNMFNGFARFGTAFAVIVTLAVGFIAASSHLQQNKQWYPDLIDIKKSSNGIEIKHAYVVDLSMLTSGPPVRSEPSYASCGMKWFGLSLLDYALLAEASYFDPDNSDLDEVVRTLFDPRGESGEKLFEVTVPPPEMRKQGVQYIDAYSKALNVSVIAIRGTDVGRMSDLVEDVKIFKEPVLLSMLSVIFPTIRIWPDSVAAFVIHSLSTSLAMFGLSSSADYYKGVLEYVRSITDRQVVLTGHSLGGGLARIVAAVTRLPNVAFSPPGVAQSYYKFVYDEILDFDELRRTSSMLHHMSVAVLPENDPVPTVDTQVGLIQRIGCSASKQAMQNACHMLEGTISDLLERCGDERGRFTSSTFKFGLGDIFRQTWRIGVEQRTSIMAGLGMFLIVIMLVVLPDKI</sequence>
<feature type="region of interest" description="Disordered" evidence="1">
    <location>
        <begin position="490"/>
        <end position="512"/>
    </location>
</feature>
<evidence type="ECO:0000259" key="3">
    <source>
        <dbReference type="Pfam" id="PF01764"/>
    </source>
</evidence>
<feature type="transmembrane region" description="Helical" evidence="2">
    <location>
        <begin position="339"/>
        <end position="362"/>
    </location>
</feature>
<comment type="caution">
    <text evidence="4">The sequence shown here is derived from an EMBL/GenBank/DDBJ whole genome shotgun (WGS) entry which is preliminary data.</text>
</comment>
<dbReference type="GO" id="GO:0006629">
    <property type="term" value="P:lipid metabolic process"/>
    <property type="evidence" value="ECO:0007669"/>
    <property type="project" value="InterPro"/>
</dbReference>
<feature type="transmembrane region" description="Helical" evidence="2">
    <location>
        <begin position="216"/>
        <end position="237"/>
    </location>
</feature>
<keyword evidence="2" id="KW-1133">Transmembrane helix</keyword>
<dbReference type="Pfam" id="PF01764">
    <property type="entry name" value="Lipase_3"/>
    <property type="match status" value="1"/>
</dbReference>
<feature type="region of interest" description="Disordered" evidence="1">
    <location>
        <begin position="558"/>
        <end position="621"/>
    </location>
</feature>
<dbReference type="SUPFAM" id="SSF53474">
    <property type="entry name" value="alpha/beta-Hydrolases"/>
    <property type="match status" value="1"/>
</dbReference>
<feature type="transmembrane region" description="Helical" evidence="2">
    <location>
        <begin position="383"/>
        <end position="401"/>
    </location>
</feature>
<feature type="transmembrane region" description="Helical" evidence="2">
    <location>
        <begin position="92"/>
        <end position="117"/>
    </location>
</feature>
<name>A0A9W7GAW9_9STRA</name>
<feature type="transmembrane region" description="Helical" evidence="2">
    <location>
        <begin position="249"/>
        <end position="273"/>
    </location>
</feature>
<dbReference type="AlphaFoldDB" id="A0A9W7GAW9"/>
<dbReference type="InterPro" id="IPR002921">
    <property type="entry name" value="Fungal_lipase-type"/>
</dbReference>
<dbReference type="Proteomes" id="UP001165065">
    <property type="component" value="Unassembled WGS sequence"/>
</dbReference>
<dbReference type="EMBL" id="BRYA01000156">
    <property type="protein sequence ID" value="GMI41714.1"/>
    <property type="molecule type" value="Genomic_DNA"/>
</dbReference>
<keyword evidence="2" id="KW-0472">Membrane</keyword>
<feature type="transmembrane region" description="Helical" evidence="2">
    <location>
        <begin position="441"/>
        <end position="460"/>
    </location>
</feature>
<feature type="transmembrane region" description="Helical" evidence="2">
    <location>
        <begin position="628"/>
        <end position="648"/>
    </location>
</feature>
<keyword evidence="5" id="KW-1185">Reference proteome</keyword>
<feature type="transmembrane region" description="Helical" evidence="2">
    <location>
        <begin position="413"/>
        <end position="434"/>
    </location>
</feature>
<evidence type="ECO:0000313" key="4">
    <source>
        <dbReference type="EMBL" id="GMI41714.1"/>
    </source>
</evidence>
<reference evidence="5" key="1">
    <citation type="journal article" date="2023" name="Commun. Biol.">
        <title>Genome analysis of Parmales, the sister group of diatoms, reveals the evolutionary specialization of diatoms from phago-mixotrophs to photoautotrophs.</title>
        <authorList>
            <person name="Ban H."/>
            <person name="Sato S."/>
            <person name="Yoshikawa S."/>
            <person name="Yamada K."/>
            <person name="Nakamura Y."/>
            <person name="Ichinomiya M."/>
            <person name="Sato N."/>
            <person name="Blanc-Mathieu R."/>
            <person name="Endo H."/>
            <person name="Kuwata A."/>
            <person name="Ogata H."/>
        </authorList>
    </citation>
    <scope>NUCLEOTIDE SEQUENCE [LARGE SCALE GENOMIC DNA]</scope>
</reference>
<dbReference type="Gene3D" id="3.40.50.1820">
    <property type="entry name" value="alpha/beta hydrolase"/>
    <property type="match status" value="1"/>
</dbReference>
<evidence type="ECO:0000313" key="5">
    <source>
        <dbReference type="Proteomes" id="UP001165065"/>
    </source>
</evidence>
<evidence type="ECO:0000256" key="2">
    <source>
        <dbReference type="SAM" id="Phobius"/>
    </source>
</evidence>
<feature type="transmembrane region" description="Helical" evidence="2">
    <location>
        <begin position="12"/>
        <end position="32"/>
    </location>
</feature>
<dbReference type="OrthoDB" id="58570at2759"/>
<proteinExistence type="predicted"/>
<keyword evidence="2" id="KW-0812">Transmembrane</keyword>
<protein>
    <recommendedName>
        <fullName evidence="3">Fungal lipase-type domain-containing protein</fullName>
    </recommendedName>
</protein>
<feature type="transmembrane region" description="Helical" evidence="2">
    <location>
        <begin position="44"/>
        <end position="72"/>
    </location>
</feature>
<gene>
    <name evidence="4" type="ORF">TrCOL_g4539</name>
</gene>